<proteinExistence type="predicted"/>
<sequence length="207" mass="23360">MTCEPPPAYDKIYEVEPSSVEPLNPPRYPAFLHSQRSSTRQADPLLQCESQTDATSNTSPSKTSLESEGLAKFYIVFFAAVCWVGIICFGIISFFYKICLIFLCCCLIPFPFLIYGYQGIEERLPKLIIPLIVFSILLFVLIFLPLSIGCLYYAISYYPRDRKDQLMLVIASIFVLLALIPGPLHAIGTFIYVRHQIVLANLNVNSN</sequence>
<evidence type="ECO:0000313" key="3">
    <source>
        <dbReference type="EMBL" id="GMT03560.1"/>
    </source>
</evidence>
<protein>
    <recommendedName>
        <fullName evidence="5">G protein-coupled receptor</fullName>
    </recommendedName>
</protein>
<keyword evidence="4" id="KW-1185">Reference proteome</keyword>
<dbReference type="AlphaFoldDB" id="A0AAV5U9L4"/>
<evidence type="ECO:0000313" key="4">
    <source>
        <dbReference type="Proteomes" id="UP001432027"/>
    </source>
</evidence>
<keyword evidence="2" id="KW-1133">Transmembrane helix</keyword>
<feature type="region of interest" description="Disordered" evidence="1">
    <location>
        <begin position="18"/>
        <end position="38"/>
    </location>
</feature>
<dbReference type="Proteomes" id="UP001432027">
    <property type="component" value="Unassembled WGS sequence"/>
</dbReference>
<dbReference type="EMBL" id="BTSX01000006">
    <property type="protein sequence ID" value="GMT03560.1"/>
    <property type="molecule type" value="Genomic_DNA"/>
</dbReference>
<keyword evidence="2" id="KW-0812">Transmembrane</keyword>
<keyword evidence="2" id="KW-0472">Membrane</keyword>
<reference evidence="3" key="1">
    <citation type="submission" date="2023-10" db="EMBL/GenBank/DDBJ databases">
        <title>Genome assembly of Pristionchus species.</title>
        <authorList>
            <person name="Yoshida K."/>
            <person name="Sommer R.J."/>
        </authorList>
    </citation>
    <scope>NUCLEOTIDE SEQUENCE</scope>
    <source>
        <strain evidence="3">RS0144</strain>
    </source>
</reference>
<feature type="transmembrane region" description="Helical" evidence="2">
    <location>
        <begin position="129"/>
        <end position="154"/>
    </location>
</feature>
<feature type="transmembrane region" description="Helical" evidence="2">
    <location>
        <begin position="166"/>
        <end position="193"/>
    </location>
</feature>
<evidence type="ECO:0000256" key="1">
    <source>
        <dbReference type="SAM" id="MobiDB-lite"/>
    </source>
</evidence>
<feature type="transmembrane region" description="Helical" evidence="2">
    <location>
        <begin position="73"/>
        <end position="92"/>
    </location>
</feature>
<name>A0AAV5U9L4_9BILA</name>
<accession>A0AAV5U9L4</accession>
<comment type="caution">
    <text evidence="3">The sequence shown here is derived from an EMBL/GenBank/DDBJ whole genome shotgun (WGS) entry which is preliminary data.</text>
</comment>
<evidence type="ECO:0008006" key="5">
    <source>
        <dbReference type="Google" id="ProtNLM"/>
    </source>
</evidence>
<feature type="transmembrane region" description="Helical" evidence="2">
    <location>
        <begin position="99"/>
        <end position="117"/>
    </location>
</feature>
<evidence type="ECO:0000256" key="2">
    <source>
        <dbReference type="SAM" id="Phobius"/>
    </source>
</evidence>
<gene>
    <name evidence="3" type="ORF">PENTCL1PPCAC_25734</name>
</gene>
<organism evidence="3 4">
    <name type="scientific">Pristionchus entomophagus</name>
    <dbReference type="NCBI Taxonomy" id="358040"/>
    <lineage>
        <taxon>Eukaryota</taxon>
        <taxon>Metazoa</taxon>
        <taxon>Ecdysozoa</taxon>
        <taxon>Nematoda</taxon>
        <taxon>Chromadorea</taxon>
        <taxon>Rhabditida</taxon>
        <taxon>Rhabditina</taxon>
        <taxon>Diplogasteromorpha</taxon>
        <taxon>Diplogasteroidea</taxon>
        <taxon>Neodiplogasteridae</taxon>
        <taxon>Pristionchus</taxon>
    </lineage>
</organism>